<dbReference type="EMBL" id="CP042467">
    <property type="protein sequence ID" value="QED26936.1"/>
    <property type="molecule type" value="Genomic_DNA"/>
</dbReference>
<dbReference type="PANTHER" id="PTHR30420">
    <property type="entry name" value="N-SUCCINYLARGININE DIHYDROLASE"/>
    <property type="match status" value="1"/>
</dbReference>
<protein>
    <submittedName>
        <fullName evidence="3">N-succinylarginine dihydrolase</fullName>
    </submittedName>
</protein>
<dbReference type="OrthoDB" id="248552at2"/>
<dbReference type="Pfam" id="PF04996">
    <property type="entry name" value="AstB"/>
    <property type="match status" value="1"/>
</dbReference>
<dbReference type="NCBIfam" id="NF009789">
    <property type="entry name" value="PRK13281.1"/>
    <property type="match status" value="1"/>
</dbReference>
<dbReference type="Gene3D" id="3.75.10.20">
    <property type="entry name" value="Succinylarginine dihydrolase"/>
    <property type="match status" value="1"/>
</dbReference>
<organism evidence="3 4">
    <name type="scientific">Microvenator marinus</name>
    <dbReference type="NCBI Taxonomy" id="2600177"/>
    <lineage>
        <taxon>Bacteria</taxon>
        <taxon>Deltaproteobacteria</taxon>
        <taxon>Bradymonadales</taxon>
        <taxon>Microvenatoraceae</taxon>
        <taxon>Microvenator</taxon>
    </lineage>
</organism>
<dbReference type="SUPFAM" id="SSF55909">
    <property type="entry name" value="Pentein"/>
    <property type="match status" value="1"/>
</dbReference>
<name>A0A5B8XTG6_9DELT</name>
<keyword evidence="1" id="KW-0056">Arginine metabolism</keyword>
<keyword evidence="2 3" id="KW-0378">Hydrolase</keyword>
<evidence type="ECO:0000256" key="1">
    <source>
        <dbReference type="ARBA" id="ARBA00022503"/>
    </source>
</evidence>
<sequence>MIHTVNYDGLVGLTHNFAGLGHGNLASQNNQGRHSSPKRAALEGLGKMALLLELGLRQGVLPPHERPNLGFLRACGFEGSDSEVFDKAWRAQPRLAKISMSASSMWVANAATVTRHQGRIHFTPANLSAQLHRAAEVEFTAHSLRQIFSGPSFVHHAPLFSHTELGDEGAANHMTFGSDENYVEVFVYGAPGDPAPSKHRPRQFLAASQLVAARHGVADRSVFLRQRASSIDQGVFHNDVISVNHENLLFGHEYAFEPDELQKLQTAFPSLEVVEVRAEDVSVEDAVKSYLFNSQIVTGPLGRTLIAPRQVDEIESVKNEVRRLSEQGVFADVKVLALDESMRNGGGPACLRLRVPMRDEDLEGVKCLVDASMIASLRTWVEKHYPDRLSEADLQDPTWIDLNRAALDELTQVLGLGGAFYAFQRSS</sequence>
<dbReference type="GO" id="GO:0009015">
    <property type="term" value="F:N-succinylarginine dihydrolase activity"/>
    <property type="evidence" value="ECO:0007669"/>
    <property type="project" value="InterPro"/>
</dbReference>
<evidence type="ECO:0000256" key="2">
    <source>
        <dbReference type="ARBA" id="ARBA00022801"/>
    </source>
</evidence>
<reference evidence="3 4" key="1">
    <citation type="submission" date="2019-08" db="EMBL/GenBank/DDBJ databases">
        <authorList>
            <person name="Liang Q."/>
        </authorList>
    </citation>
    <scope>NUCLEOTIDE SEQUENCE [LARGE SCALE GENOMIC DNA]</scope>
    <source>
        <strain evidence="3 4">V1718</strain>
    </source>
</reference>
<dbReference type="InterPro" id="IPR037031">
    <property type="entry name" value="AstB_sf"/>
</dbReference>
<dbReference type="GO" id="GO:0006525">
    <property type="term" value="P:arginine metabolic process"/>
    <property type="evidence" value="ECO:0007669"/>
    <property type="project" value="UniProtKB-KW"/>
</dbReference>
<keyword evidence="4" id="KW-1185">Reference proteome</keyword>
<dbReference type="RefSeq" id="WP_146958621.1">
    <property type="nucleotide sequence ID" value="NZ_CP042467.1"/>
</dbReference>
<evidence type="ECO:0000313" key="4">
    <source>
        <dbReference type="Proteomes" id="UP000321595"/>
    </source>
</evidence>
<dbReference type="Proteomes" id="UP000321595">
    <property type="component" value="Chromosome"/>
</dbReference>
<accession>A0A5B8XTG6</accession>
<dbReference type="AlphaFoldDB" id="A0A5B8XTG6"/>
<dbReference type="PANTHER" id="PTHR30420:SF2">
    <property type="entry name" value="N-SUCCINYLARGININE DIHYDROLASE"/>
    <property type="match status" value="1"/>
</dbReference>
<evidence type="ECO:0000313" key="3">
    <source>
        <dbReference type="EMBL" id="QED26936.1"/>
    </source>
</evidence>
<dbReference type="InterPro" id="IPR007079">
    <property type="entry name" value="SuccinylArg_d-Hdrlase_AstB"/>
</dbReference>
<proteinExistence type="predicted"/>
<gene>
    <name evidence="3" type="ORF">FRD01_06705</name>
</gene>
<dbReference type="KEGG" id="bbae:FRD01_06705"/>